<evidence type="ECO:0000256" key="9">
    <source>
        <dbReference type="RuleBase" id="RU003357"/>
    </source>
</evidence>
<reference evidence="12 13" key="1">
    <citation type="journal article" date="2013" name="Appl. Environ. Microbiol.">
        <title>The genome of the alga-associated marine flavobacterium Formosa agariphila KMM 3901T reveals a broad potential for degradation of algal polysaccharides.</title>
        <authorList>
            <person name="Mann A.J."/>
            <person name="Hahnke R.L."/>
            <person name="Huang S."/>
            <person name="Werner J."/>
            <person name="Xing P."/>
            <person name="Barbeyron T."/>
            <person name="Huettel B."/>
            <person name="Stueber K."/>
            <person name="Reinhardt R."/>
            <person name="Harder J."/>
            <person name="Gloeckner F.O."/>
            <person name="Amann R.I."/>
            <person name="Teeling H."/>
        </authorList>
    </citation>
    <scope>NUCLEOTIDE SEQUENCE [LARGE SCALE GENOMIC DNA]</scope>
    <source>
        <strain evidence="13">DSM 15362 / KCTC 12365 / LMG 23005 / KMM 3901</strain>
    </source>
</reference>
<dbReference type="Gene3D" id="2.60.40.1120">
    <property type="entry name" value="Carboxypeptidase-like, regulatory domain"/>
    <property type="match status" value="1"/>
</dbReference>
<dbReference type="Proteomes" id="UP000016160">
    <property type="component" value="Chromosome"/>
</dbReference>
<dbReference type="InterPro" id="IPR000531">
    <property type="entry name" value="Beta-barrel_TonB"/>
</dbReference>
<dbReference type="Gene3D" id="2.170.130.10">
    <property type="entry name" value="TonB-dependent receptor, plug domain"/>
    <property type="match status" value="1"/>
</dbReference>
<evidence type="ECO:0000256" key="7">
    <source>
        <dbReference type="ARBA" id="ARBA00023237"/>
    </source>
</evidence>
<dbReference type="InterPro" id="IPR037066">
    <property type="entry name" value="Plug_dom_sf"/>
</dbReference>
<organism evidence="12 13">
    <name type="scientific">Formosa agariphila (strain DSM 15362 / KCTC 12365 / LMG 23005 / KMM 3901 / M-2Alg 35-1)</name>
    <dbReference type="NCBI Taxonomy" id="1347342"/>
    <lineage>
        <taxon>Bacteria</taxon>
        <taxon>Pseudomonadati</taxon>
        <taxon>Bacteroidota</taxon>
        <taxon>Flavobacteriia</taxon>
        <taxon>Flavobacteriales</taxon>
        <taxon>Flavobacteriaceae</taxon>
        <taxon>Formosa</taxon>
    </lineage>
</organism>
<evidence type="ECO:0000256" key="2">
    <source>
        <dbReference type="ARBA" id="ARBA00022448"/>
    </source>
</evidence>
<evidence type="ECO:0000259" key="10">
    <source>
        <dbReference type="Pfam" id="PF00593"/>
    </source>
</evidence>
<dbReference type="EMBL" id="HG315671">
    <property type="protein sequence ID" value="CDF79775.1"/>
    <property type="molecule type" value="Genomic_DNA"/>
</dbReference>
<keyword evidence="5 9" id="KW-0798">TonB box</keyword>
<evidence type="ECO:0000313" key="12">
    <source>
        <dbReference type="EMBL" id="CDF79775.1"/>
    </source>
</evidence>
<accession>T2KM20</accession>
<proteinExistence type="inferred from homology"/>
<dbReference type="SUPFAM" id="SSF56935">
    <property type="entry name" value="Porins"/>
    <property type="match status" value="1"/>
</dbReference>
<dbReference type="RefSeq" id="WP_038530240.1">
    <property type="nucleotide sequence ID" value="NZ_HG315671.1"/>
</dbReference>
<dbReference type="SUPFAM" id="SSF49464">
    <property type="entry name" value="Carboxypeptidase regulatory domain-like"/>
    <property type="match status" value="1"/>
</dbReference>
<dbReference type="Pfam" id="PF00593">
    <property type="entry name" value="TonB_dep_Rec_b-barrel"/>
    <property type="match status" value="1"/>
</dbReference>
<dbReference type="NCBIfam" id="TIGR04056">
    <property type="entry name" value="OMP_RagA_SusC"/>
    <property type="match status" value="1"/>
</dbReference>
<dbReference type="OrthoDB" id="9768177at2"/>
<comment type="similarity">
    <text evidence="8 9">Belongs to the TonB-dependent receptor family.</text>
</comment>
<dbReference type="STRING" id="1347342.BN863_20630"/>
<dbReference type="PROSITE" id="PS52016">
    <property type="entry name" value="TONB_DEPENDENT_REC_3"/>
    <property type="match status" value="1"/>
</dbReference>
<keyword evidence="6 8" id="KW-0472">Membrane</keyword>
<dbReference type="Pfam" id="PF13715">
    <property type="entry name" value="CarbopepD_reg_2"/>
    <property type="match status" value="1"/>
</dbReference>
<dbReference type="GO" id="GO:0009279">
    <property type="term" value="C:cell outer membrane"/>
    <property type="evidence" value="ECO:0007669"/>
    <property type="project" value="UniProtKB-SubCell"/>
</dbReference>
<evidence type="ECO:0000259" key="11">
    <source>
        <dbReference type="Pfam" id="PF07715"/>
    </source>
</evidence>
<dbReference type="NCBIfam" id="TIGR04057">
    <property type="entry name" value="SusC_RagA_signa"/>
    <property type="match status" value="1"/>
</dbReference>
<dbReference type="FunFam" id="2.170.130.10:FF:000008">
    <property type="entry name" value="SusC/RagA family TonB-linked outer membrane protein"/>
    <property type="match status" value="1"/>
</dbReference>
<feature type="domain" description="TonB-dependent receptor plug" evidence="11">
    <location>
        <begin position="121"/>
        <end position="227"/>
    </location>
</feature>
<evidence type="ECO:0000313" key="13">
    <source>
        <dbReference type="Proteomes" id="UP000016160"/>
    </source>
</evidence>
<evidence type="ECO:0000256" key="4">
    <source>
        <dbReference type="ARBA" id="ARBA00022692"/>
    </source>
</evidence>
<dbReference type="Pfam" id="PF07715">
    <property type="entry name" value="Plug"/>
    <property type="match status" value="1"/>
</dbReference>
<evidence type="ECO:0000256" key="6">
    <source>
        <dbReference type="ARBA" id="ARBA00023136"/>
    </source>
</evidence>
<dbReference type="AlphaFoldDB" id="T2KM20"/>
<comment type="subcellular location">
    <subcellularLocation>
        <location evidence="1 8">Cell outer membrane</location>
        <topology evidence="1 8">Multi-pass membrane protein</topology>
    </subcellularLocation>
</comment>
<evidence type="ECO:0000256" key="8">
    <source>
        <dbReference type="PROSITE-ProRule" id="PRU01360"/>
    </source>
</evidence>
<dbReference type="InterPro" id="IPR023996">
    <property type="entry name" value="TonB-dep_OMP_SusC/RagA"/>
</dbReference>
<keyword evidence="3 8" id="KW-1134">Transmembrane beta strand</keyword>
<dbReference type="InterPro" id="IPR012910">
    <property type="entry name" value="Plug_dom"/>
</dbReference>
<keyword evidence="2 8" id="KW-0813">Transport</keyword>
<gene>
    <name evidence="12" type="ORF">BN863_20630</name>
</gene>
<dbReference type="FunFam" id="2.60.40.1120:FF:000003">
    <property type="entry name" value="Outer membrane protein Omp121"/>
    <property type="match status" value="1"/>
</dbReference>
<dbReference type="eggNOG" id="COG4206">
    <property type="taxonomic scope" value="Bacteria"/>
</dbReference>
<dbReference type="Gene3D" id="2.40.170.20">
    <property type="entry name" value="TonB-dependent receptor, beta-barrel domain"/>
    <property type="match status" value="1"/>
</dbReference>
<keyword evidence="13" id="KW-1185">Reference proteome</keyword>
<keyword evidence="4 8" id="KW-0812">Transmembrane</keyword>
<evidence type="ECO:0000256" key="3">
    <source>
        <dbReference type="ARBA" id="ARBA00022452"/>
    </source>
</evidence>
<dbReference type="InterPro" id="IPR008969">
    <property type="entry name" value="CarboxyPept-like_regulatory"/>
</dbReference>
<sequence>MKHTKNRFECKKLIFSFLLLIFIPLSGFAQSIITGKVLDDTGMGNPGATILIKGTSQGTTTDFDGNYSIEASPEDVLIFSFIGFKTQEIQVGNQTTIDIRMAVDAESLNEVIVVGYGTVKKSDVVGSVSQVTAKSFEDQPVTRTEDALQGRASGVKVTRNSGQPGGEIKVRIRGVNSITGNNSPLVVVDGVIGGDLSSINPNDIASMDVLKDASATAIYGSRGSNGVILVTTKKGHGKGKISVDYFVSFDDVREYIPTLGAADFARIENSSRARVNSPAIYTDEEIAFFERNGGTNYQKELLGQQGLTQNLQLSASGGSENGNINYFISGNYVQQEGMVIETGYEKYSIRSNINAKVSDKLKLGLNLSANRAKTKNNLDQFNLFEGRKIFQALTWDPTTPIYNENGDYNLYSLKSVGSGTYNPIADMLESDIQNVRDRVDINFNADYSFTDNLTYSLIVGASSINSSQQNYIVSQTLPDANYSGARTTGYQVSNILTWNKTYGKHNISATGLYEFSQSEYSQNGWASNDYIISGNFYLAELAQSFTASNIYNKSDIQSLMARGSYVFNESLFATATIRMDQSSRFRDDNNTGYFPSLALKYSFKKMNFLENGTVLTDFAIRAGWGQVGNQNIAPYSTYPSSQIGGLDASYPFSGGTPSPGAIPLGYGNPDLTWETTTQTNVGLDLSFWNGRANLTVDGYQKNTTDLLLDVPVPGTNGGGVITQNIGEVENYGIDVSLGGNIIRSENFNWDSNFNFSYVKNKVIDLGGVNSIQGSFEATDGTQSYWNVIEKGQPLGQFLGATFLGTWKTAEATEAAVFGRAPGDPKYLRDDSGDIVYQAIGNGTPTTFWGFNNTLTYKNWDLNLLIQGVSGFDVYNTMRGTITGPQRSFMSPDQLNQWTPENETDIPAGGQSIIGSTRFIEDGSFVRLQNLALGYTLRDIGSIESLRLYVSGQNLFLITDYSGYDPELTSVAPDVEKRGNGDVAAGIDAGAYPNPRTITLGFKLNF</sequence>
<dbReference type="InterPro" id="IPR036942">
    <property type="entry name" value="Beta-barrel_TonB_sf"/>
</dbReference>
<keyword evidence="12" id="KW-0675">Receptor</keyword>
<dbReference type="InterPro" id="IPR039426">
    <property type="entry name" value="TonB-dep_rcpt-like"/>
</dbReference>
<dbReference type="PATRIC" id="fig|1347342.6.peg.2069"/>
<evidence type="ECO:0000256" key="1">
    <source>
        <dbReference type="ARBA" id="ARBA00004571"/>
    </source>
</evidence>
<dbReference type="InterPro" id="IPR023997">
    <property type="entry name" value="TonB-dep_OMP_SusC/RagA_CS"/>
</dbReference>
<keyword evidence="7 8" id="KW-0998">Cell outer membrane</keyword>
<evidence type="ECO:0000256" key="5">
    <source>
        <dbReference type="ARBA" id="ARBA00023077"/>
    </source>
</evidence>
<dbReference type="HOGENOM" id="CLU_004317_0_2_10"/>
<name>T2KM20_FORAG</name>
<feature type="domain" description="TonB-dependent receptor-like beta-barrel" evidence="10">
    <location>
        <begin position="386"/>
        <end position="954"/>
    </location>
</feature>
<protein>
    <submittedName>
        <fullName evidence="12">TonB-dependent receptor</fullName>
    </submittedName>
</protein>